<dbReference type="PANTHER" id="PTHR30043:SF1">
    <property type="entry name" value="ABC TRANSPORT SYSTEM PERMEASE PROTEIN P69"/>
    <property type="match status" value="1"/>
</dbReference>
<feature type="domain" description="ABC transmembrane type-1" evidence="8">
    <location>
        <begin position="343"/>
        <end position="536"/>
    </location>
</feature>
<dbReference type="EMBL" id="VYKL01000015">
    <property type="protein sequence ID" value="KAA9025691.1"/>
    <property type="molecule type" value="Genomic_DNA"/>
</dbReference>
<dbReference type="AlphaFoldDB" id="A0A5J5HU41"/>
<feature type="transmembrane region" description="Helical" evidence="7">
    <location>
        <begin position="405"/>
        <end position="428"/>
    </location>
</feature>
<keyword evidence="5 7" id="KW-1133">Transmembrane helix</keyword>
<dbReference type="SUPFAM" id="SSF161098">
    <property type="entry name" value="MetI-like"/>
    <property type="match status" value="2"/>
</dbReference>
<feature type="transmembrane region" description="Helical" evidence="7">
    <location>
        <begin position="74"/>
        <end position="100"/>
    </location>
</feature>
<dbReference type="CDD" id="cd06261">
    <property type="entry name" value="TM_PBP2"/>
    <property type="match status" value="2"/>
</dbReference>
<feature type="transmembrane region" description="Helical" evidence="7">
    <location>
        <begin position="239"/>
        <end position="258"/>
    </location>
</feature>
<feature type="transmembrane region" description="Helical" evidence="7">
    <location>
        <begin position="349"/>
        <end position="371"/>
    </location>
</feature>
<keyword evidence="2 7" id="KW-0813">Transport</keyword>
<dbReference type="GO" id="GO:0005886">
    <property type="term" value="C:plasma membrane"/>
    <property type="evidence" value="ECO:0007669"/>
    <property type="project" value="UniProtKB-SubCell"/>
</dbReference>
<dbReference type="GO" id="GO:0055085">
    <property type="term" value="P:transmembrane transport"/>
    <property type="evidence" value="ECO:0007669"/>
    <property type="project" value="InterPro"/>
</dbReference>
<keyword evidence="6 7" id="KW-0472">Membrane</keyword>
<keyword evidence="3" id="KW-1003">Cell membrane</keyword>
<evidence type="ECO:0000256" key="5">
    <source>
        <dbReference type="ARBA" id="ARBA00022989"/>
    </source>
</evidence>
<evidence type="ECO:0000259" key="8">
    <source>
        <dbReference type="PROSITE" id="PS50928"/>
    </source>
</evidence>
<name>A0A5J5HU41_9BACI</name>
<gene>
    <name evidence="9" type="ORF">F4V44_07295</name>
</gene>
<evidence type="ECO:0000256" key="2">
    <source>
        <dbReference type="ARBA" id="ARBA00022448"/>
    </source>
</evidence>
<dbReference type="InterPro" id="IPR000515">
    <property type="entry name" value="MetI-like"/>
</dbReference>
<evidence type="ECO:0000256" key="6">
    <source>
        <dbReference type="ARBA" id="ARBA00023136"/>
    </source>
</evidence>
<protein>
    <submittedName>
        <fullName evidence="9">ABC transporter permease subunit</fullName>
    </submittedName>
</protein>
<comment type="subcellular location">
    <subcellularLocation>
        <location evidence="1 7">Cell membrane</location>
        <topology evidence="1 7">Multi-pass membrane protein</topology>
    </subcellularLocation>
</comment>
<dbReference type="Pfam" id="PF00528">
    <property type="entry name" value="BPD_transp_1"/>
    <property type="match status" value="2"/>
</dbReference>
<feature type="transmembrane region" description="Helical" evidence="7">
    <location>
        <begin position="512"/>
        <end position="535"/>
    </location>
</feature>
<feature type="domain" description="ABC transmembrane type-1" evidence="8">
    <location>
        <begin position="70"/>
        <end position="257"/>
    </location>
</feature>
<dbReference type="OrthoDB" id="8557224at2"/>
<dbReference type="RefSeq" id="WP_150439346.1">
    <property type="nucleotide sequence ID" value="NZ_VYKL01000015.1"/>
</dbReference>
<evidence type="ECO:0000256" key="3">
    <source>
        <dbReference type="ARBA" id="ARBA00022475"/>
    </source>
</evidence>
<evidence type="ECO:0000256" key="4">
    <source>
        <dbReference type="ARBA" id="ARBA00022692"/>
    </source>
</evidence>
<organism evidence="9 10">
    <name type="scientific">Niallia endozanthoxylica</name>
    <dbReference type="NCBI Taxonomy" id="2036016"/>
    <lineage>
        <taxon>Bacteria</taxon>
        <taxon>Bacillati</taxon>
        <taxon>Bacillota</taxon>
        <taxon>Bacilli</taxon>
        <taxon>Bacillales</taxon>
        <taxon>Bacillaceae</taxon>
        <taxon>Niallia</taxon>
    </lineage>
</organism>
<dbReference type="Proteomes" id="UP000326671">
    <property type="component" value="Unassembled WGS sequence"/>
</dbReference>
<feature type="transmembrane region" description="Helical" evidence="7">
    <location>
        <begin position="486"/>
        <end position="506"/>
    </location>
</feature>
<sequence length="544" mass="60896">MMNLKYTLQLQRKNILSFFLAAIFIWSLFAVKWSEDLVHSGGLATIQQVALALFNPNLSPTIIQLALESTWITLAYAVCGMTLAIVIAFFFGIFASGIMFDHTGPKLVFKWVFRGILGFLRAIHELVWALIFVAMFGLSPLSAILALGIPYGGILGRILADMLNDIPEEPIQALRASGASKLQCLLYGYFPLVRANIISYTMYRFECAIRSSAIMSFVGLGGLGFQIQLSLNDLKYDEVWTFLFFLIGIVVLVDSWSVHVRKGIHEAKKGFTFVSFSFFFTILLLISSWWFIFSYEQASLKDLFSEKNAFYAQKFFAGLFGIGAENTPAFLQLEAWKEALKLTYETLRMSVLAIGISTIAMFLTVIPAARNIADGSLTLIRKWYAWLLFGFIRILYIFSRAIPELVWAMIIIFILKPGILPGAIALALHNFGILGKLCAEVIEDLDERPVRNLASCGASKSQMLLYGVLPAVMPKFLMYILYRWEVIMRTTIVVGFVGAGGLGQQFKMSLSFFHYTDVSLLLLCYCILVLIADLLSEAARKAAK</sequence>
<comment type="caution">
    <text evidence="9">The sequence shown here is derived from an EMBL/GenBank/DDBJ whole genome shotgun (WGS) entry which is preliminary data.</text>
</comment>
<proteinExistence type="inferred from homology"/>
<evidence type="ECO:0000256" key="1">
    <source>
        <dbReference type="ARBA" id="ARBA00004651"/>
    </source>
</evidence>
<dbReference type="InterPro" id="IPR035906">
    <property type="entry name" value="MetI-like_sf"/>
</dbReference>
<keyword evidence="4 7" id="KW-0812">Transmembrane</keyword>
<evidence type="ECO:0000313" key="9">
    <source>
        <dbReference type="EMBL" id="KAA9025691.1"/>
    </source>
</evidence>
<dbReference type="PANTHER" id="PTHR30043">
    <property type="entry name" value="PHOSPHONATES TRANSPORT SYSTEM PERMEASE PROTEIN"/>
    <property type="match status" value="1"/>
</dbReference>
<evidence type="ECO:0000313" key="10">
    <source>
        <dbReference type="Proteomes" id="UP000326671"/>
    </source>
</evidence>
<reference evidence="9 10" key="1">
    <citation type="submission" date="2019-09" db="EMBL/GenBank/DDBJ databases">
        <title>Whole genome sequences of isolates from the Mars Exploration Rovers.</title>
        <authorList>
            <person name="Seuylemezian A."/>
            <person name="Vaishampayan P."/>
        </authorList>
    </citation>
    <scope>NUCLEOTIDE SEQUENCE [LARGE SCALE GENOMIC DNA]</scope>
    <source>
        <strain evidence="9 10">MER_TA_151</strain>
    </source>
</reference>
<dbReference type="Gene3D" id="1.10.3720.10">
    <property type="entry name" value="MetI-like"/>
    <property type="match status" value="2"/>
</dbReference>
<accession>A0A5J5HU41</accession>
<evidence type="ECO:0000256" key="7">
    <source>
        <dbReference type="RuleBase" id="RU363032"/>
    </source>
</evidence>
<feature type="transmembrane region" description="Helical" evidence="7">
    <location>
        <begin position="383"/>
        <end position="399"/>
    </location>
</feature>
<keyword evidence="10" id="KW-1185">Reference proteome</keyword>
<feature type="transmembrane region" description="Helical" evidence="7">
    <location>
        <begin position="270"/>
        <end position="292"/>
    </location>
</feature>
<feature type="transmembrane region" description="Helical" evidence="7">
    <location>
        <begin position="207"/>
        <end position="227"/>
    </location>
</feature>
<comment type="similarity">
    <text evidence="7">Belongs to the binding-protein-dependent transport system permease family.</text>
</comment>
<dbReference type="PROSITE" id="PS50928">
    <property type="entry name" value="ABC_TM1"/>
    <property type="match status" value="2"/>
</dbReference>